<reference evidence="4" key="1">
    <citation type="journal article" date="2015" name="Nat. Genet.">
        <title>The genome and transcriptome of the zoonotic hookworm Ancylostoma ceylanicum identify infection-specific gene families.</title>
        <authorList>
            <person name="Schwarz E.M."/>
            <person name="Hu Y."/>
            <person name="Antoshechkin I."/>
            <person name="Miller M.M."/>
            <person name="Sternberg P.W."/>
            <person name="Aroian R.V."/>
        </authorList>
    </citation>
    <scope>NUCLEOTIDE SEQUENCE</scope>
    <source>
        <strain evidence="4">HY135</strain>
    </source>
</reference>
<dbReference type="Proteomes" id="UP000024635">
    <property type="component" value="Unassembled WGS sequence"/>
</dbReference>
<proteinExistence type="inferred from homology"/>
<keyword evidence="2" id="KW-0472">Membrane</keyword>
<dbReference type="AlphaFoldDB" id="A0A016T9M7"/>
<feature type="transmembrane region" description="Helical" evidence="2">
    <location>
        <begin position="114"/>
        <end position="138"/>
    </location>
</feature>
<feature type="transmembrane region" description="Helical" evidence="2">
    <location>
        <begin position="17"/>
        <end position="40"/>
    </location>
</feature>
<dbReference type="GO" id="GO:0007606">
    <property type="term" value="P:sensory perception of chemical stimulus"/>
    <property type="evidence" value="ECO:0007669"/>
    <property type="project" value="InterPro"/>
</dbReference>
<feature type="transmembrane region" description="Helical" evidence="2">
    <location>
        <begin position="80"/>
        <end position="102"/>
    </location>
</feature>
<dbReference type="EMBL" id="JARK01001459">
    <property type="protein sequence ID" value="EYB99324.1"/>
    <property type="molecule type" value="Genomic_DNA"/>
</dbReference>
<evidence type="ECO:0000313" key="3">
    <source>
        <dbReference type="EMBL" id="EYB99324.1"/>
    </source>
</evidence>
<comment type="similarity">
    <text evidence="1">Belongs to the nematode receptor-like protein sre family.</text>
</comment>
<dbReference type="GO" id="GO:0016020">
    <property type="term" value="C:membrane"/>
    <property type="evidence" value="ECO:0007669"/>
    <property type="project" value="InterPro"/>
</dbReference>
<comment type="caution">
    <text evidence="3">The sequence shown here is derived from an EMBL/GenBank/DDBJ whole genome shotgun (WGS) entry which is preliminary data.</text>
</comment>
<evidence type="ECO:0000313" key="4">
    <source>
        <dbReference type="Proteomes" id="UP000024635"/>
    </source>
</evidence>
<keyword evidence="2" id="KW-0812">Transmembrane</keyword>
<dbReference type="PANTHER" id="PTHR23128:SF139">
    <property type="entry name" value="SERPENTINE RECEPTOR CLASS EPSILON-1-RELATED"/>
    <property type="match status" value="1"/>
</dbReference>
<accession>A0A016T9M7</accession>
<protein>
    <submittedName>
        <fullName evidence="3">Uncharacterized protein</fullName>
    </submittedName>
</protein>
<organism evidence="3 4">
    <name type="scientific">Ancylostoma ceylanicum</name>
    <dbReference type="NCBI Taxonomy" id="53326"/>
    <lineage>
        <taxon>Eukaryota</taxon>
        <taxon>Metazoa</taxon>
        <taxon>Ecdysozoa</taxon>
        <taxon>Nematoda</taxon>
        <taxon>Chromadorea</taxon>
        <taxon>Rhabditida</taxon>
        <taxon>Rhabditina</taxon>
        <taxon>Rhabditomorpha</taxon>
        <taxon>Strongyloidea</taxon>
        <taxon>Ancylostomatidae</taxon>
        <taxon>Ancylostomatinae</taxon>
        <taxon>Ancylostoma</taxon>
    </lineage>
</organism>
<gene>
    <name evidence="3" type="primary">Acey_s0123.g1145</name>
    <name evidence="3" type="ORF">Y032_0123g1145</name>
</gene>
<dbReference type="OrthoDB" id="5874078at2759"/>
<keyword evidence="2" id="KW-1133">Transmembrane helix</keyword>
<sequence length="192" mass="21731">MASVASSLIFTLGIFPWWAFIGAAVLLCVLSCLLFVSLYVKNKQWLAKIVDNNGWSDDSAKPYSLSVRYQLRENLESIKFVRNIVITLGTAAVPYGILHILVHIDAVRKDAVLHSYLCNFIHLMTPVISLAVMLTALFSNVEYLRVAQNIPFLGKAFNCRSTLHTRRLSTTNEAHQEETALHFISLRNHWNK</sequence>
<evidence type="ECO:0000256" key="2">
    <source>
        <dbReference type="SAM" id="Phobius"/>
    </source>
</evidence>
<name>A0A016T9M7_9BILA</name>
<dbReference type="InterPro" id="IPR004151">
    <property type="entry name" value="7TM_GPCR_serpentine_rcpt_Sre"/>
</dbReference>
<dbReference type="PANTHER" id="PTHR23128">
    <property type="entry name" value="SERPENTINE RECEPTOR, CLASS E (EPSILON)-RELATED"/>
    <property type="match status" value="1"/>
</dbReference>
<keyword evidence="4" id="KW-1185">Reference proteome</keyword>
<evidence type="ECO:0000256" key="1">
    <source>
        <dbReference type="ARBA" id="ARBA00006803"/>
    </source>
</evidence>
<dbReference type="Pfam" id="PF03125">
    <property type="entry name" value="Sre"/>
    <property type="match status" value="1"/>
</dbReference>